<comment type="caution">
    <text evidence="1">The sequence shown here is derived from an EMBL/GenBank/DDBJ whole genome shotgun (WGS) entry which is preliminary data.</text>
</comment>
<reference evidence="1" key="1">
    <citation type="submission" date="2024-09" db="EMBL/GenBank/DDBJ databases">
        <authorList>
            <person name="Liu J."/>
        </authorList>
    </citation>
    <scope>NUCLEOTIDE SEQUENCE</scope>
    <source>
        <strain evidence="1">NBU2967</strain>
    </source>
</reference>
<protein>
    <submittedName>
        <fullName evidence="1">Uncharacterized protein</fullName>
    </submittedName>
</protein>
<evidence type="ECO:0000313" key="2">
    <source>
        <dbReference type="Proteomes" id="UP001595191"/>
    </source>
</evidence>
<dbReference type="Proteomes" id="UP001595191">
    <property type="component" value="Unassembled WGS sequence"/>
</dbReference>
<keyword evidence="2" id="KW-1185">Reference proteome</keyword>
<sequence length="76" mass="8507">MKKIRIILGLFVAGLAMSFTTRVINVDEFSEVALIELETIIEANNEPWCYVICQPDLFYDCVPLGPGPVCSFAKPR</sequence>
<proteinExistence type="predicted"/>
<organism evidence="1 2">
    <name type="scientific">Meishania litoralis</name>
    <dbReference type="NCBI Taxonomy" id="3434685"/>
    <lineage>
        <taxon>Bacteria</taxon>
        <taxon>Pseudomonadati</taxon>
        <taxon>Bacteroidota</taxon>
        <taxon>Flavobacteriia</taxon>
        <taxon>Flavobacteriales</taxon>
        <taxon>Flavobacteriaceae</taxon>
        <taxon>Meishania</taxon>
    </lineage>
</organism>
<gene>
    <name evidence="1" type="ORF">ACEZ3G_02325</name>
</gene>
<accession>A0ACC7LFB3</accession>
<dbReference type="EMBL" id="JBHFPV010000001">
    <property type="protein sequence ID" value="MFH6602298.1"/>
    <property type="molecule type" value="Genomic_DNA"/>
</dbReference>
<name>A0ACC7LFB3_9FLAO</name>
<evidence type="ECO:0000313" key="1">
    <source>
        <dbReference type="EMBL" id="MFH6602298.1"/>
    </source>
</evidence>